<dbReference type="Proteomes" id="UP000214646">
    <property type="component" value="Unassembled WGS sequence"/>
</dbReference>
<name>A0A225D8M7_9BACT</name>
<dbReference type="AlphaFoldDB" id="A0A225D8M7"/>
<dbReference type="GO" id="GO:0032259">
    <property type="term" value="P:methylation"/>
    <property type="evidence" value="ECO:0007669"/>
    <property type="project" value="UniProtKB-KW"/>
</dbReference>
<reference evidence="3" key="1">
    <citation type="submission" date="2017-06" db="EMBL/GenBank/DDBJ databases">
        <title>Genome analysis of Fimbriiglobus ruber SP5, the first member of the order Planctomycetales with confirmed chitinolytic capability.</title>
        <authorList>
            <person name="Ravin N.V."/>
            <person name="Rakitin A.L."/>
            <person name="Ivanova A.A."/>
            <person name="Beletsky A.V."/>
            <person name="Kulichevskaya I.S."/>
            <person name="Mardanov A.V."/>
            <person name="Dedysh S.N."/>
        </authorList>
    </citation>
    <scope>NUCLEOTIDE SEQUENCE [LARGE SCALE GENOMIC DNA]</scope>
    <source>
        <strain evidence="3">SP5</strain>
    </source>
</reference>
<keyword evidence="2" id="KW-0808">Transferase</keyword>
<dbReference type="PANTHER" id="PTHR34203:SF15">
    <property type="entry name" value="SLL1173 PROTEIN"/>
    <property type="match status" value="1"/>
</dbReference>
<accession>A0A225D8M7</accession>
<dbReference type="InterPro" id="IPR052514">
    <property type="entry name" value="SAM-dependent_MTase"/>
</dbReference>
<dbReference type="NCBIfam" id="TIGR01444">
    <property type="entry name" value="fkbM_fam"/>
    <property type="match status" value="1"/>
</dbReference>
<dbReference type="InterPro" id="IPR029063">
    <property type="entry name" value="SAM-dependent_MTases_sf"/>
</dbReference>
<organism evidence="2 3">
    <name type="scientific">Fimbriiglobus ruber</name>
    <dbReference type="NCBI Taxonomy" id="1908690"/>
    <lineage>
        <taxon>Bacteria</taxon>
        <taxon>Pseudomonadati</taxon>
        <taxon>Planctomycetota</taxon>
        <taxon>Planctomycetia</taxon>
        <taxon>Gemmatales</taxon>
        <taxon>Gemmataceae</taxon>
        <taxon>Fimbriiglobus</taxon>
    </lineage>
</organism>
<dbReference type="SUPFAM" id="SSF53335">
    <property type="entry name" value="S-adenosyl-L-methionine-dependent methyltransferases"/>
    <property type="match status" value="1"/>
</dbReference>
<sequence>MVRRVGPANAGRLLGRRFLVGKPADGLYPVRAAGLARPLYVRPHSSDPIVFSAILRNETYGCVGDIPSPGLVIDCGANVGFASVYFLNRFPGCRVIAVEPDLANYAVLERNLAPFADRVKMVRSGVWSHPAGLKMNEESYRDGRDWARMVRECRPGEQPEFTATDIGTLLAESGADRISILKIDVEKAETEIFARNYESWIDRVDVLVIELHDDECRNVFFRALSGRPFQIREAGELTVCHRQAA</sequence>
<dbReference type="EMBL" id="NIDE01000017">
    <property type="protein sequence ID" value="OWK35994.1"/>
    <property type="molecule type" value="Genomic_DNA"/>
</dbReference>
<evidence type="ECO:0000259" key="1">
    <source>
        <dbReference type="Pfam" id="PF05050"/>
    </source>
</evidence>
<evidence type="ECO:0000313" key="2">
    <source>
        <dbReference type="EMBL" id="OWK35994.1"/>
    </source>
</evidence>
<keyword evidence="3" id="KW-1185">Reference proteome</keyword>
<keyword evidence="2" id="KW-0489">Methyltransferase</keyword>
<feature type="domain" description="Methyltransferase FkbM" evidence="1">
    <location>
        <begin position="74"/>
        <end position="214"/>
    </location>
</feature>
<proteinExistence type="predicted"/>
<dbReference type="PANTHER" id="PTHR34203">
    <property type="entry name" value="METHYLTRANSFERASE, FKBM FAMILY PROTEIN"/>
    <property type="match status" value="1"/>
</dbReference>
<gene>
    <name evidence="2" type="ORF">FRUB_08557</name>
</gene>
<dbReference type="Pfam" id="PF05050">
    <property type="entry name" value="Methyltransf_21"/>
    <property type="match status" value="1"/>
</dbReference>
<comment type="caution">
    <text evidence="2">The sequence shown here is derived from an EMBL/GenBank/DDBJ whole genome shotgun (WGS) entry which is preliminary data.</text>
</comment>
<dbReference type="GO" id="GO:0008168">
    <property type="term" value="F:methyltransferase activity"/>
    <property type="evidence" value="ECO:0007669"/>
    <property type="project" value="UniProtKB-KW"/>
</dbReference>
<dbReference type="Gene3D" id="3.40.50.150">
    <property type="entry name" value="Vaccinia Virus protein VP39"/>
    <property type="match status" value="1"/>
</dbReference>
<evidence type="ECO:0000313" key="3">
    <source>
        <dbReference type="Proteomes" id="UP000214646"/>
    </source>
</evidence>
<protein>
    <submittedName>
        <fullName evidence="2">SAM-dependent methyltransferase</fullName>
    </submittedName>
</protein>
<dbReference type="InterPro" id="IPR006342">
    <property type="entry name" value="FkbM_mtfrase"/>
</dbReference>